<dbReference type="Proteomes" id="UP000325577">
    <property type="component" value="Linkage Group LG5"/>
</dbReference>
<dbReference type="EMBL" id="CM018048">
    <property type="protein sequence ID" value="KAA8521352.1"/>
    <property type="molecule type" value="Genomic_DNA"/>
</dbReference>
<feature type="region of interest" description="Disordered" evidence="1">
    <location>
        <begin position="143"/>
        <end position="176"/>
    </location>
</feature>
<evidence type="ECO:0000313" key="2">
    <source>
        <dbReference type="EMBL" id="KAA8521352.1"/>
    </source>
</evidence>
<organism evidence="2 3">
    <name type="scientific">Nyssa sinensis</name>
    <dbReference type="NCBI Taxonomy" id="561372"/>
    <lineage>
        <taxon>Eukaryota</taxon>
        <taxon>Viridiplantae</taxon>
        <taxon>Streptophyta</taxon>
        <taxon>Embryophyta</taxon>
        <taxon>Tracheophyta</taxon>
        <taxon>Spermatophyta</taxon>
        <taxon>Magnoliopsida</taxon>
        <taxon>eudicotyledons</taxon>
        <taxon>Gunneridae</taxon>
        <taxon>Pentapetalae</taxon>
        <taxon>asterids</taxon>
        <taxon>Cornales</taxon>
        <taxon>Nyssaceae</taxon>
        <taxon>Nyssa</taxon>
    </lineage>
</organism>
<evidence type="ECO:0000256" key="1">
    <source>
        <dbReference type="SAM" id="MobiDB-lite"/>
    </source>
</evidence>
<reference evidence="2 3" key="1">
    <citation type="submission" date="2019-09" db="EMBL/GenBank/DDBJ databases">
        <title>A chromosome-level genome assembly of the Chinese tupelo Nyssa sinensis.</title>
        <authorList>
            <person name="Yang X."/>
            <person name="Kang M."/>
            <person name="Yang Y."/>
            <person name="Xiong H."/>
            <person name="Wang M."/>
            <person name="Zhang Z."/>
            <person name="Wang Z."/>
            <person name="Wu H."/>
            <person name="Ma T."/>
            <person name="Liu J."/>
            <person name="Xi Z."/>
        </authorList>
    </citation>
    <scope>NUCLEOTIDE SEQUENCE [LARGE SCALE GENOMIC DNA]</scope>
    <source>
        <strain evidence="2">J267</strain>
        <tissue evidence="2">Leaf</tissue>
    </source>
</reference>
<gene>
    <name evidence="2" type="ORF">F0562_012029</name>
</gene>
<evidence type="ECO:0000313" key="3">
    <source>
        <dbReference type="Proteomes" id="UP000325577"/>
    </source>
</evidence>
<sequence length="277" mass="28972">MHGLDGAVMVAQEAAETFSSPLISNARVSNGPFQHVLTTPKGNVQDYGRSNTREFLGCDKGSFQGRNKGESAEDTTLVCPAICGNIGLPNKVMQLENPLDKANNHGCDGRSSQGLKAGGKPDGAASIIPARCGISEMSIIATHGGSPLDKPSDQGHDGRSSQGIKEGGNSAFVTPSSPANCSKELYVIVLLGQRRNIHGEAVRAVQDMTATKNVFPDLIYGSKGLSLQAKNGEHPLGSWIHGSEGRPSISMQKAESVVGAATFCRAMCGNSVRAKRA</sequence>
<name>A0A5J4ZVB6_9ASTE</name>
<dbReference type="AlphaFoldDB" id="A0A5J4ZVB6"/>
<protein>
    <submittedName>
        <fullName evidence="2">Uncharacterized protein</fullName>
    </submittedName>
</protein>
<accession>A0A5J4ZVB6</accession>
<keyword evidence="3" id="KW-1185">Reference proteome</keyword>
<feature type="compositionally biased region" description="Basic and acidic residues" evidence="1">
    <location>
        <begin position="150"/>
        <end position="159"/>
    </location>
</feature>
<proteinExistence type="predicted"/>